<evidence type="ECO:0000256" key="1">
    <source>
        <dbReference type="SAM" id="Phobius"/>
    </source>
</evidence>
<comment type="caution">
    <text evidence="2">The sequence shown here is derived from an EMBL/GenBank/DDBJ whole genome shotgun (WGS) entry which is preliminary data.</text>
</comment>
<evidence type="ECO:0000313" key="2">
    <source>
        <dbReference type="EMBL" id="CAL5970904.1"/>
    </source>
</evidence>
<keyword evidence="1" id="KW-1133">Transmembrane helix</keyword>
<keyword evidence="3" id="KW-1185">Reference proteome</keyword>
<dbReference type="EMBL" id="CAXDID020000002">
    <property type="protein sequence ID" value="CAL5970904.1"/>
    <property type="molecule type" value="Genomic_DNA"/>
</dbReference>
<reference evidence="2 3" key="1">
    <citation type="submission" date="2024-07" db="EMBL/GenBank/DDBJ databases">
        <authorList>
            <person name="Akdeniz Z."/>
        </authorList>
    </citation>
    <scope>NUCLEOTIDE SEQUENCE [LARGE SCALE GENOMIC DNA]</scope>
</reference>
<proteinExistence type="predicted"/>
<evidence type="ECO:0000313" key="3">
    <source>
        <dbReference type="Proteomes" id="UP001642409"/>
    </source>
</evidence>
<accession>A0ABP1GJN1</accession>
<keyword evidence="1" id="KW-0812">Transmembrane</keyword>
<dbReference type="Proteomes" id="UP001642409">
    <property type="component" value="Unassembled WGS sequence"/>
</dbReference>
<feature type="transmembrane region" description="Helical" evidence="1">
    <location>
        <begin position="273"/>
        <end position="292"/>
    </location>
</feature>
<protein>
    <submittedName>
        <fullName evidence="2">Hypothetical_protein</fullName>
    </submittedName>
</protein>
<organism evidence="2 3">
    <name type="scientific">Hexamita inflata</name>
    <dbReference type="NCBI Taxonomy" id="28002"/>
    <lineage>
        <taxon>Eukaryota</taxon>
        <taxon>Metamonada</taxon>
        <taxon>Diplomonadida</taxon>
        <taxon>Hexamitidae</taxon>
        <taxon>Hexamitinae</taxon>
        <taxon>Hexamita</taxon>
    </lineage>
</organism>
<gene>
    <name evidence="2" type="ORF">HINF_LOCUS844</name>
</gene>
<keyword evidence="1" id="KW-0472">Membrane</keyword>
<sequence length="300" mass="35161">MKDRKISAQNATGYNIWLNSNNTHYKIVIQKLQFLKYQDTSMIDFQLQNQYTHPHQTLAAIISANKESPYFLAHDNGMCYFIIESNISEAPCVIKQSKVVITQQPTVMISTNLYAFDMTLHPPVAYQGSLYLHYGQRTLKVTGQHYNFAVGNAYPFKVNEQLYLCQNKISYLNDKPVGQCKDIRRLNKLGVQNRDIQQFTVGKYIITFNQQDIEVYDYDKSKRLLKTRHLDNSDVLRQLQEIRVFNSSYYVENGAIKPIQHQINKIFDRQQSFKMYSLIYFVGIYVYLCYIVRCSQSEIK</sequence>
<name>A0ABP1GJN1_9EUKA</name>